<sequence>MKTRVEMIIETLRENPERTFTARELAEFFISRYPAEMEEKQKNPRYKNYNELVTQLAAEIGGSRTQAAKKKCPNIITQDKPRPRLYYWSDKPIATSEPITQATFAGLKIQTQSESKSDSTLTPNLSEHDLYPLLIKFLAEEKGLFCKRIDERKSRNTQGAGGNHWLHPDIVALETLDKNWSSVVRDCVRNSNDAFVRLWSFEVKKDLNKSNVRRSFFQAVSNSSWANYAYLVATGLDSAVEGELQMLSGLHGVGVLILNTQSLFDSQILIPARERNNIDWLSVNRITEENKDFESFVDQVGIYIQTGRVTKSLWNDKVNK</sequence>
<proteinExistence type="predicted"/>
<evidence type="ECO:0000313" key="1">
    <source>
        <dbReference type="EMBL" id="MBO1516684.1"/>
    </source>
</evidence>
<reference evidence="1 2" key="1">
    <citation type="submission" date="2021-03" db="EMBL/GenBank/DDBJ databases">
        <authorList>
            <person name="Shang D.-D."/>
            <person name="Du Z.-J."/>
            <person name="Chen G.-J."/>
        </authorList>
    </citation>
    <scope>NUCLEOTIDE SEQUENCE [LARGE SCALE GENOMIC DNA]</scope>
    <source>
        <strain evidence="1 2">F2608</strain>
    </source>
</reference>
<dbReference type="EMBL" id="JAGBKN010000007">
    <property type="protein sequence ID" value="MBO1516684.1"/>
    <property type="molecule type" value="Genomic_DNA"/>
</dbReference>
<dbReference type="AlphaFoldDB" id="A0AAW4IN25"/>
<dbReference type="Proteomes" id="UP000664161">
    <property type="component" value="Unassembled WGS sequence"/>
</dbReference>
<keyword evidence="2" id="KW-1185">Reference proteome</keyword>
<dbReference type="RefSeq" id="WP_207969380.1">
    <property type="nucleotide sequence ID" value="NZ_JAGBKN010000007.1"/>
</dbReference>
<protein>
    <submittedName>
        <fullName evidence="1">HrgA protein</fullName>
    </submittedName>
</protein>
<name>A0AAW4IN25_9GAMM</name>
<accession>A0AAW4IN25</accession>
<comment type="caution">
    <text evidence="1">The sequence shown here is derived from an EMBL/GenBank/DDBJ whole genome shotgun (WGS) entry which is preliminary data.</text>
</comment>
<organism evidence="1 2">
    <name type="scientific">Psychrobacter halodurans</name>
    <dbReference type="NCBI Taxonomy" id="2818439"/>
    <lineage>
        <taxon>Bacteria</taxon>
        <taxon>Pseudomonadati</taxon>
        <taxon>Pseudomonadota</taxon>
        <taxon>Gammaproteobacteria</taxon>
        <taxon>Moraxellales</taxon>
        <taxon>Moraxellaceae</taxon>
        <taxon>Psychrobacter</taxon>
    </lineage>
</organism>
<gene>
    <name evidence="1" type="ORF">J3491_04955</name>
</gene>
<evidence type="ECO:0000313" key="2">
    <source>
        <dbReference type="Proteomes" id="UP000664161"/>
    </source>
</evidence>